<reference evidence="3" key="1">
    <citation type="journal article" date="2021" name="Nat. Commun.">
        <title>Genetic determinants of endophytism in the Arabidopsis root mycobiome.</title>
        <authorList>
            <person name="Mesny F."/>
            <person name="Miyauchi S."/>
            <person name="Thiergart T."/>
            <person name="Pickel B."/>
            <person name="Atanasova L."/>
            <person name="Karlsson M."/>
            <person name="Huettel B."/>
            <person name="Barry K.W."/>
            <person name="Haridas S."/>
            <person name="Chen C."/>
            <person name="Bauer D."/>
            <person name="Andreopoulos W."/>
            <person name="Pangilinan J."/>
            <person name="LaButti K."/>
            <person name="Riley R."/>
            <person name="Lipzen A."/>
            <person name="Clum A."/>
            <person name="Drula E."/>
            <person name="Henrissat B."/>
            <person name="Kohler A."/>
            <person name="Grigoriev I.V."/>
            <person name="Martin F.M."/>
            <person name="Hacquard S."/>
        </authorList>
    </citation>
    <scope>NUCLEOTIDE SEQUENCE</scope>
    <source>
        <strain evidence="3">MPI-SDFR-AT-0120</strain>
    </source>
</reference>
<dbReference type="AlphaFoldDB" id="A0A8K0R1Q6"/>
<keyword evidence="4" id="KW-1185">Reference proteome</keyword>
<evidence type="ECO:0000313" key="3">
    <source>
        <dbReference type="EMBL" id="KAH7079749.1"/>
    </source>
</evidence>
<organism evidence="3 4">
    <name type="scientific">Paraphoma chrysanthemicola</name>
    <dbReference type="NCBI Taxonomy" id="798071"/>
    <lineage>
        <taxon>Eukaryota</taxon>
        <taxon>Fungi</taxon>
        <taxon>Dikarya</taxon>
        <taxon>Ascomycota</taxon>
        <taxon>Pezizomycotina</taxon>
        <taxon>Dothideomycetes</taxon>
        <taxon>Pleosporomycetidae</taxon>
        <taxon>Pleosporales</taxon>
        <taxon>Pleosporineae</taxon>
        <taxon>Phaeosphaeriaceae</taxon>
        <taxon>Paraphoma</taxon>
    </lineage>
</organism>
<evidence type="ECO:0000256" key="1">
    <source>
        <dbReference type="SAM" id="MobiDB-lite"/>
    </source>
</evidence>
<dbReference type="PANTHER" id="PTHR38795">
    <property type="entry name" value="DUF6604 DOMAIN-CONTAINING PROTEIN"/>
    <property type="match status" value="1"/>
</dbReference>
<feature type="domain" description="DUF6604" evidence="2">
    <location>
        <begin position="13"/>
        <end position="251"/>
    </location>
</feature>
<dbReference type="Pfam" id="PF20253">
    <property type="entry name" value="DUF6604"/>
    <property type="match status" value="1"/>
</dbReference>
<feature type="region of interest" description="Disordered" evidence="1">
    <location>
        <begin position="36"/>
        <end position="56"/>
    </location>
</feature>
<gene>
    <name evidence="3" type="ORF">FB567DRAFT_582436</name>
</gene>
<evidence type="ECO:0000313" key="4">
    <source>
        <dbReference type="Proteomes" id="UP000813461"/>
    </source>
</evidence>
<dbReference type="Proteomes" id="UP000813461">
    <property type="component" value="Unassembled WGS sequence"/>
</dbReference>
<dbReference type="PANTHER" id="PTHR38795:SF1">
    <property type="entry name" value="DUF6604 DOMAIN-CONTAINING PROTEIN"/>
    <property type="match status" value="1"/>
</dbReference>
<comment type="caution">
    <text evidence="3">The sequence shown here is derived from an EMBL/GenBank/DDBJ whole genome shotgun (WGS) entry which is preliminary data.</text>
</comment>
<dbReference type="InterPro" id="IPR046539">
    <property type="entry name" value="DUF6604"/>
</dbReference>
<sequence length="779" mass="88708">MPGLPKNLQSTYQKYKNHTHRDSIAQWLASTARKNGYAPAKGKAPQKPGVEGSGRPTYTVATKERIALAEFITGKEPPITVPIKLATLLDLTISLRQSHSMEVSNILDDTAEKRNSDDSHTFFLDILNRVRTILEPRLPKDRLPPAQPQTTEEIVNMFEHLELEEPSESSEAATRSLPAVSESQARIEPIYKAKRTNDIEESFFAFSLLLHDLIRLRSEVSTAWAGYKDGMHDLVAASITTNTAVDLTRSEAHRVRPGDDINFKMYKDAEALFWPASQLLTAFCDVLKVNPTPEMKHGIYGFYEPHSDRDGKTNRDKFKEDKNLLLEMLPEFFYYCRITESVASRPPVEDEFSRGLRDMFKTKEVTLPLVFAATLFLDIHHMLRHEVDFGFQRLTDATHFVQGDIKEEMKFHEHIDMPTWPKTNDLIVQQFVDTLQFWCHEDQQLDAAKRLGRVNIPERFHLYRKHPWLCGLWKYYAQMRFHEISITFVYAWGAVMSCAHFYNAVGGGTHGDFIWKDLDVIIPLQDEKIFFIGEVPTAVDDCLKRFALVMGASATNLAKSTRKKKGLTLSKRGAKGLKELGAVLQTFKGRFCDGNGQNELRTEDVQRILENATWDFELNEDGRVGEIYKGTDEAPSKTPIKHLPVAKLLGLLSDLLHAEMVEIQYDYLRLHRQCWRLLRFVKDRCREDLIRMFGPEYLVKESELPFIVGYVLMSASSSQQVGDILRSRLPGVQVTGKVLSDATEVVKGMIAEGAGALIVDHILPKGLGVQIDFEFEKDE</sequence>
<evidence type="ECO:0000259" key="2">
    <source>
        <dbReference type="Pfam" id="PF20253"/>
    </source>
</evidence>
<name>A0A8K0R1Q6_9PLEO</name>
<dbReference type="EMBL" id="JAGMVJ010000016">
    <property type="protein sequence ID" value="KAH7079749.1"/>
    <property type="molecule type" value="Genomic_DNA"/>
</dbReference>
<proteinExistence type="predicted"/>
<accession>A0A8K0R1Q6</accession>
<dbReference type="OrthoDB" id="5238236at2759"/>
<protein>
    <recommendedName>
        <fullName evidence="2">DUF6604 domain-containing protein</fullName>
    </recommendedName>
</protein>